<evidence type="ECO:0008006" key="5">
    <source>
        <dbReference type="Google" id="ProtNLM"/>
    </source>
</evidence>
<gene>
    <name evidence="3" type="ORF">KME60_01830</name>
</gene>
<evidence type="ECO:0000256" key="2">
    <source>
        <dbReference type="SAM" id="Phobius"/>
    </source>
</evidence>
<feature type="compositionally biased region" description="Low complexity" evidence="1">
    <location>
        <begin position="280"/>
        <end position="296"/>
    </location>
</feature>
<feature type="compositionally biased region" description="Low complexity" evidence="1">
    <location>
        <begin position="47"/>
        <end position="63"/>
    </location>
</feature>
<evidence type="ECO:0000256" key="1">
    <source>
        <dbReference type="SAM" id="MobiDB-lite"/>
    </source>
</evidence>
<dbReference type="AlphaFoldDB" id="A0A951UQP5"/>
<evidence type="ECO:0000313" key="4">
    <source>
        <dbReference type="Proteomes" id="UP000729701"/>
    </source>
</evidence>
<feature type="transmembrane region" description="Helical" evidence="2">
    <location>
        <begin position="174"/>
        <end position="198"/>
    </location>
</feature>
<proteinExistence type="predicted"/>
<feature type="compositionally biased region" description="Polar residues" evidence="1">
    <location>
        <begin position="215"/>
        <end position="238"/>
    </location>
</feature>
<accession>A0A951UQP5</accession>
<sequence length="379" mass="40701">MSQNPLLNSGSQPSKTPGLKPVLAAALACLEVQLDQELARYRRTKTTYRTPSQSPVGSSSSTQLQQFTAITAATPTASYKLSPTPPISVPKTHKLEPSPLAIPQTIAEDPQIAPTPPDDKPNPGSIVPTVVKNHQSENVNPEPDDYLESSEALLRSLTEEQPPTQKRTSTTDSLLSPLGIGSMLLLLLASLTLGYVVFNPKSLSHFSFSGLFSGDTSKNADNTDSSVSKTKTVAQPQLTPIPKYPNLATDEFPEVNNPNDVVNLKPKAKPTPTALPKPVQPSSLVNSSPLSSTPPNRASTPSSPLSLGEIKPSSDGFYHIVIDNQDDSSFPKARQAVPDAYLSPDGKLIYLSALKTKTEVQKQMQELQQRGIKARVEQP</sequence>
<dbReference type="Proteomes" id="UP000729701">
    <property type="component" value="Unassembled WGS sequence"/>
</dbReference>
<keyword evidence="2" id="KW-0812">Transmembrane</keyword>
<feature type="region of interest" description="Disordered" evidence="1">
    <location>
        <begin position="214"/>
        <end position="310"/>
    </location>
</feature>
<reference evidence="3" key="1">
    <citation type="submission" date="2021-05" db="EMBL/GenBank/DDBJ databases">
        <authorList>
            <person name="Pietrasiak N."/>
            <person name="Ward R."/>
            <person name="Stajich J.E."/>
            <person name="Kurbessoian T."/>
        </authorList>
    </citation>
    <scope>NUCLEOTIDE SEQUENCE</scope>
    <source>
        <strain evidence="3">GSE-NOS-MK-12-04C</strain>
    </source>
</reference>
<comment type="caution">
    <text evidence="3">The sequence shown here is derived from an EMBL/GenBank/DDBJ whole genome shotgun (WGS) entry which is preliminary data.</text>
</comment>
<keyword evidence="2" id="KW-0472">Membrane</keyword>
<feature type="region of interest" description="Disordered" evidence="1">
    <location>
        <begin position="43"/>
        <end position="64"/>
    </location>
</feature>
<reference evidence="3" key="2">
    <citation type="journal article" date="2022" name="Microbiol. Resour. Announc.">
        <title>Metagenome Sequencing to Explore Phylogenomics of Terrestrial Cyanobacteria.</title>
        <authorList>
            <person name="Ward R.D."/>
            <person name="Stajich J.E."/>
            <person name="Johansen J.R."/>
            <person name="Huntemann M."/>
            <person name="Clum A."/>
            <person name="Foster B."/>
            <person name="Foster B."/>
            <person name="Roux S."/>
            <person name="Palaniappan K."/>
            <person name="Varghese N."/>
            <person name="Mukherjee S."/>
            <person name="Reddy T.B.K."/>
            <person name="Daum C."/>
            <person name="Copeland A."/>
            <person name="Chen I.A."/>
            <person name="Ivanova N.N."/>
            <person name="Kyrpides N.C."/>
            <person name="Shapiro N."/>
            <person name="Eloe-Fadrosh E.A."/>
            <person name="Pietrasiak N."/>
        </authorList>
    </citation>
    <scope>NUCLEOTIDE SEQUENCE</scope>
    <source>
        <strain evidence="3">GSE-NOS-MK-12-04C</strain>
    </source>
</reference>
<protein>
    <recommendedName>
        <fullName evidence="5">SPOR domain-containing protein</fullName>
    </recommendedName>
</protein>
<dbReference type="EMBL" id="JAHHGZ010000002">
    <property type="protein sequence ID" value="MBW4666194.1"/>
    <property type="molecule type" value="Genomic_DNA"/>
</dbReference>
<name>A0A951UQP5_9CYAN</name>
<organism evidence="3 4">
    <name type="scientific">Cyanomargarita calcarea GSE-NOS-MK-12-04C</name>
    <dbReference type="NCBI Taxonomy" id="2839659"/>
    <lineage>
        <taxon>Bacteria</taxon>
        <taxon>Bacillati</taxon>
        <taxon>Cyanobacteriota</taxon>
        <taxon>Cyanophyceae</taxon>
        <taxon>Nostocales</taxon>
        <taxon>Cyanomargaritaceae</taxon>
        <taxon>Cyanomargarita</taxon>
    </lineage>
</organism>
<feature type="region of interest" description="Disordered" evidence="1">
    <location>
        <begin position="109"/>
        <end position="129"/>
    </location>
</feature>
<keyword evidence="2" id="KW-1133">Transmembrane helix</keyword>
<evidence type="ECO:0000313" key="3">
    <source>
        <dbReference type="EMBL" id="MBW4666194.1"/>
    </source>
</evidence>